<evidence type="ECO:0000256" key="1">
    <source>
        <dbReference type="SAM" id="MobiDB-lite"/>
    </source>
</evidence>
<reference evidence="3" key="1">
    <citation type="journal article" date="2015" name="Nature">
        <title>Complex archaea that bridge the gap between prokaryotes and eukaryotes.</title>
        <authorList>
            <person name="Spang A."/>
            <person name="Saw J.H."/>
            <person name="Jorgensen S.L."/>
            <person name="Zaremba-Niedzwiedzka K."/>
            <person name="Martijn J."/>
            <person name="Lind A.E."/>
            <person name="van Eijk R."/>
            <person name="Schleper C."/>
            <person name="Guy L."/>
            <person name="Ettema T.J."/>
        </authorList>
    </citation>
    <scope>NUCLEOTIDE SEQUENCE</scope>
</reference>
<sequence length="119" mass="13818">MLPRSDQQSKGTQDGGHQELRPYQVEGVKWLLEHDKSMLCDEMGLGKSVQVLEAIKYWVDQHDHLNFRILILCSGSGLYVWQEEITKWWPAMIDSVQEISGQPGVRKAKIRETFTWDKC</sequence>
<dbReference type="SUPFAM" id="SSF52540">
    <property type="entry name" value="P-loop containing nucleoside triphosphate hydrolases"/>
    <property type="match status" value="1"/>
</dbReference>
<evidence type="ECO:0000313" key="3">
    <source>
        <dbReference type="EMBL" id="KKK93520.1"/>
    </source>
</evidence>
<dbReference type="AlphaFoldDB" id="A0A0F9A5Q1"/>
<feature type="domain" description="SNF2 N-terminal" evidence="2">
    <location>
        <begin position="23"/>
        <end position="110"/>
    </location>
</feature>
<feature type="non-terminal residue" evidence="3">
    <location>
        <position position="119"/>
    </location>
</feature>
<dbReference type="InterPro" id="IPR000330">
    <property type="entry name" value="SNF2_N"/>
</dbReference>
<dbReference type="Pfam" id="PF00176">
    <property type="entry name" value="SNF2-rel_dom"/>
    <property type="match status" value="1"/>
</dbReference>
<feature type="compositionally biased region" description="Polar residues" evidence="1">
    <location>
        <begin position="1"/>
        <end position="12"/>
    </location>
</feature>
<comment type="caution">
    <text evidence="3">The sequence shown here is derived from an EMBL/GenBank/DDBJ whole genome shotgun (WGS) entry which is preliminary data.</text>
</comment>
<dbReference type="Gene3D" id="3.40.50.10810">
    <property type="entry name" value="Tandem AAA-ATPase domain"/>
    <property type="match status" value="1"/>
</dbReference>
<protein>
    <recommendedName>
        <fullName evidence="2">SNF2 N-terminal domain-containing protein</fullName>
    </recommendedName>
</protein>
<dbReference type="InterPro" id="IPR027417">
    <property type="entry name" value="P-loop_NTPase"/>
</dbReference>
<dbReference type="PANTHER" id="PTHR10799">
    <property type="entry name" value="SNF2/RAD54 HELICASE FAMILY"/>
    <property type="match status" value="1"/>
</dbReference>
<proteinExistence type="predicted"/>
<dbReference type="EMBL" id="LAZR01047738">
    <property type="protein sequence ID" value="KKK93520.1"/>
    <property type="molecule type" value="Genomic_DNA"/>
</dbReference>
<name>A0A0F9A5Q1_9ZZZZ</name>
<evidence type="ECO:0000259" key="2">
    <source>
        <dbReference type="Pfam" id="PF00176"/>
    </source>
</evidence>
<accession>A0A0F9A5Q1</accession>
<organism evidence="3">
    <name type="scientific">marine sediment metagenome</name>
    <dbReference type="NCBI Taxonomy" id="412755"/>
    <lineage>
        <taxon>unclassified sequences</taxon>
        <taxon>metagenomes</taxon>
        <taxon>ecological metagenomes</taxon>
    </lineage>
</organism>
<gene>
    <name evidence="3" type="ORF">LCGC14_2692040</name>
</gene>
<dbReference type="InterPro" id="IPR038718">
    <property type="entry name" value="SNF2-like_sf"/>
</dbReference>
<feature type="region of interest" description="Disordered" evidence="1">
    <location>
        <begin position="1"/>
        <end position="21"/>
    </location>
</feature>
<dbReference type="GO" id="GO:0005524">
    <property type="term" value="F:ATP binding"/>
    <property type="evidence" value="ECO:0007669"/>
    <property type="project" value="InterPro"/>
</dbReference>